<reference evidence="3" key="1">
    <citation type="journal article" date="2017" name="Genome Biol.">
        <title>Comparative genomics reveals high biological diversity and specific adaptations in the industrially and medically important fungal genus Aspergillus.</title>
        <authorList>
            <person name="de Vries R.P."/>
            <person name="Riley R."/>
            <person name="Wiebenga A."/>
            <person name="Aguilar-Osorio G."/>
            <person name="Amillis S."/>
            <person name="Uchima C.A."/>
            <person name="Anderluh G."/>
            <person name="Asadollahi M."/>
            <person name="Askin M."/>
            <person name="Barry K."/>
            <person name="Battaglia E."/>
            <person name="Bayram O."/>
            <person name="Benocci T."/>
            <person name="Braus-Stromeyer S.A."/>
            <person name="Caldana C."/>
            <person name="Canovas D."/>
            <person name="Cerqueira G.C."/>
            <person name="Chen F."/>
            <person name="Chen W."/>
            <person name="Choi C."/>
            <person name="Clum A."/>
            <person name="Dos Santos R.A."/>
            <person name="Damasio A.R."/>
            <person name="Diallinas G."/>
            <person name="Emri T."/>
            <person name="Fekete E."/>
            <person name="Flipphi M."/>
            <person name="Freyberg S."/>
            <person name="Gallo A."/>
            <person name="Gournas C."/>
            <person name="Habgood R."/>
            <person name="Hainaut M."/>
            <person name="Harispe M.L."/>
            <person name="Henrissat B."/>
            <person name="Hilden K.S."/>
            <person name="Hope R."/>
            <person name="Hossain A."/>
            <person name="Karabika E."/>
            <person name="Karaffa L."/>
            <person name="Karanyi Z."/>
            <person name="Krasevec N."/>
            <person name="Kuo A."/>
            <person name="Kusch H."/>
            <person name="LaButti K."/>
            <person name="Lagendijk E.L."/>
            <person name="Lapidus A."/>
            <person name="Levasseur A."/>
            <person name="Lindquist E."/>
            <person name="Lipzen A."/>
            <person name="Logrieco A.F."/>
            <person name="MacCabe A."/>
            <person name="Maekelae M.R."/>
            <person name="Malavazi I."/>
            <person name="Melin P."/>
            <person name="Meyer V."/>
            <person name="Mielnichuk N."/>
            <person name="Miskei M."/>
            <person name="Molnar A.P."/>
            <person name="Mule G."/>
            <person name="Ngan C.Y."/>
            <person name="Orejas M."/>
            <person name="Orosz E."/>
            <person name="Ouedraogo J.P."/>
            <person name="Overkamp K.M."/>
            <person name="Park H.-S."/>
            <person name="Perrone G."/>
            <person name="Piumi F."/>
            <person name="Punt P.J."/>
            <person name="Ram A.F."/>
            <person name="Ramon A."/>
            <person name="Rauscher S."/>
            <person name="Record E."/>
            <person name="Riano-Pachon D.M."/>
            <person name="Robert V."/>
            <person name="Roehrig J."/>
            <person name="Ruller R."/>
            <person name="Salamov A."/>
            <person name="Salih N.S."/>
            <person name="Samson R.A."/>
            <person name="Sandor E."/>
            <person name="Sanguinetti M."/>
            <person name="Schuetze T."/>
            <person name="Sepcic K."/>
            <person name="Shelest E."/>
            <person name="Sherlock G."/>
            <person name="Sophianopoulou V."/>
            <person name="Squina F.M."/>
            <person name="Sun H."/>
            <person name="Susca A."/>
            <person name="Todd R.B."/>
            <person name="Tsang A."/>
            <person name="Unkles S.E."/>
            <person name="van de Wiele N."/>
            <person name="van Rossen-Uffink D."/>
            <person name="Oliveira J.V."/>
            <person name="Vesth T.C."/>
            <person name="Visser J."/>
            <person name="Yu J.-H."/>
            <person name="Zhou M."/>
            <person name="Andersen M.R."/>
            <person name="Archer D.B."/>
            <person name="Baker S.E."/>
            <person name="Benoit I."/>
            <person name="Brakhage A.A."/>
            <person name="Braus G.H."/>
            <person name="Fischer R."/>
            <person name="Frisvad J.C."/>
            <person name="Goldman G.H."/>
            <person name="Houbraken J."/>
            <person name="Oakley B."/>
            <person name="Pocsi I."/>
            <person name="Scazzocchio C."/>
            <person name="Seiboth B."/>
            <person name="vanKuyk P.A."/>
            <person name="Wortman J."/>
            <person name="Dyer P.S."/>
            <person name="Grigoriev I.V."/>
        </authorList>
    </citation>
    <scope>NUCLEOTIDE SEQUENCE [LARGE SCALE GENOMIC DNA]</scope>
    <source>
        <strain evidence="3">CBS 516.65</strain>
    </source>
</reference>
<dbReference type="AlphaFoldDB" id="A0A1L9VIC2"/>
<organism evidence="2 3">
    <name type="scientific">Aspergillus glaucus CBS 516.65</name>
    <dbReference type="NCBI Taxonomy" id="1160497"/>
    <lineage>
        <taxon>Eukaryota</taxon>
        <taxon>Fungi</taxon>
        <taxon>Dikarya</taxon>
        <taxon>Ascomycota</taxon>
        <taxon>Pezizomycotina</taxon>
        <taxon>Eurotiomycetes</taxon>
        <taxon>Eurotiomycetidae</taxon>
        <taxon>Eurotiales</taxon>
        <taxon>Aspergillaceae</taxon>
        <taxon>Aspergillus</taxon>
        <taxon>Aspergillus subgen. Aspergillus</taxon>
    </lineage>
</organism>
<feature type="domain" description="F-box" evidence="1">
    <location>
        <begin position="5"/>
        <end position="40"/>
    </location>
</feature>
<dbReference type="VEuPathDB" id="FungiDB:ASPGLDRAFT_48244"/>
<dbReference type="InterPro" id="IPR001810">
    <property type="entry name" value="F-box_dom"/>
</dbReference>
<dbReference type="Pfam" id="PF00646">
    <property type="entry name" value="F-box"/>
    <property type="match status" value="1"/>
</dbReference>
<evidence type="ECO:0000313" key="2">
    <source>
        <dbReference type="EMBL" id="OJJ83678.1"/>
    </source>
</evidence>
<accession>A0A1L9VIC2</accession>
<dbReference type="Proteomes" id="UP000184300">
    <property type="component" value="Unassembled WGS sequence"/>
</dbReference>
<name>A0A1L9VIC2_ASPGL</name>
<dbReference type="CDD" id="cd09917">
    <property type="entry name" value="F-box_SF"/>
    <property type="match status" value="1"/>
</dbReference>
<dbReference type="OrthoDB" id="5126814at2759"/>
<gene>
    <name evidence="2" type="ORF">ASPGLDRAFT_48244</name>
</gene>
<dbReference type="EMBL" id="KV878899">
    <property type="protein sequence ID" value="OJJ83678.1"/>
    <property type="molecule type" value="Genomic_DNA"/>
</dbReference>
<dbReference type="InterPro" id="IPR036047">
    <property type="entry name" value="F-box-like_dom_sf"/>
</dbReference>
<dbReference type="SUPFAM" id="SSF81383">
    <property type="entry name" value="F-box domain"/>
    <property type="match status" value="1"/>
</dbReference>
<evidence type="ECO:0000313" key="3">
    <source>
        <dbReference type="Proteomes" id="UP000184300"/>
    </source>
</evidence>
<protein>
    <recommendedName>
        <fullName evidence="1">F-box domain-containing protein</fullName>
    </recommendedName>
</protein>
<proteinExistence type="predicted"/>
<dbReference type="RefSeq" id="XP_022400376.1">
    <property type="nucleotide sequence ID" value="XM_022546855.1"/>
</dbReference>
<keyword evidence="3" id="KW-1185">Reference proteome</keyword>
<sequence>MALPLPTELIQSILHFTDTETYHSARFTSRHWYNAASTPYMLRKALEQTPTLLPALNSLPETNWNTLFNQVSRLNFLDHRLHCHKTISAADLPQESTASTPLATSHDGRKTAVLKGSQITIYDHNNEGKFNLTLSQSLYPLWTSVCRALLEGGAGYGANQGYARHQLAVSSRSSLVAVGLGKTIQIYDYKDPDNLGSPVEYVLGQTETVFSSSSPAPGPNYRETDGVVEALEFVDGDEDMLLRVGIGKESNPNRTCRVRYLGDPSRSSHTQQQSTLEYWSQNINRVYLDSVALATILPNNDYKTALNGIHLLQLSPSTTSRSFIAALKTQDVQGYCIATVTPSSSPLPDDEEQQIIISHHLPSKTNYLTPSSHSTTSKATNTSDPTNISLIDQTLNDKAVVTQNLNTASTNRWDTIHLPAVTVRNPLISVSDDGQLLVVYEQGAGHSFRYMAGGGLYVFSLDASTTGTGGSGEKTVQPWSYLLDIVDVDVEGLKVAKSETGYGTNGYTVTATALNGQRVMEWCLG</sequence>
<evidence type="ECO:0000259" key="1">
    <source>
        <dbReference type="Pfam" id="PF00646"/>
    </source>
</evidence>
<dbReference type="GeneID" id="34463116"/>